<proteinExistence type="predicted"/>
<dbReference type="EMBL" id="AP024563">
    <property type="protein sequence ID" value="BCU07018.1"/>
    <property type="molecule type" value="Genomic_DNA"/>
</dbReference>
<keyword evidence="3" id="KW-1185">Reference proteome</keyword>
<feature type="transmembrane region" description="Helical" evidence="1">
    <location>
        <begin position="6"/>
        <end position="29"/>
    </location>
</feature>
<feature type="transmembrane region" description="Helical" evidence="1">
    <location>
        <begin position="116"/>
        <end position="133"/>
    </location>
</feature>
<feature type="transmembrane region" description="Helical" evidence="1">
    <location>
        <begin position="232"/>
        <end position="255"/>
    </location>
</feature>
<protein>
    <submittedName>
        <fullName evidence="2">Uncharacterized protein</fullName>
    </submittedName>
</protein>
<reference evidence="2 3" key="1">
    <citation type="submission" date="2021-04" db="EMBL/GenBank/DDBJ databases">
        <title>Complete genome sequencing of Allochromatium tepidum strain NZ.</title>
        <authorList>
            <person name="Tsukatani Y."/>
            <person name="Mori H."/>
        </authorList>
    </citation>
    <scope>NUCLEOTIDE SEQUENCE [LARGE SCALE GENOMIC DNA]</scope>
    <source>
        <strain evidence="2 3">NZ</strain>
    </source>
</reference>
<dbReference type="InterPro" id="IPR044880">
    <property type="entry name" value="NCX_ion-bd_dom_sf"/>
</dbReference>
<evidence type="ECO:0000256" key="1">
    <source>
        <dbReference type="SAM" id="Phobius"/>
    </source>
</evidence>
<keyword evidence="1" id="KW-0472">Membrane</keyword>
<feature type="transmembrane region" description="Helical" evidence="1">
    <location>
        <begin position="63"/>
        <end position="81"/>
    </location>
</feature>
<dbReference type="Proteomes" id="UP000680679">
    <property type="component" value="Chromosome"/>
</dbReference>
<keyword evidence="1" id="KW-0812">Transmembrane</keyword>
<feature type="transmembrane region" description="Helical" evidence="1">
    <location>
        <begin position="267"/>
        <end position="290"/>
    </location>
</feature>
<feature type="transmembrane region" description="Helical" evidence="1">
    <location>
        <begin position="302"/>
        <end position="322"/>
    </location>
</feature>
<feature type="transmembrane region" description="Helical" evidence="1">
    <location>
        <begin position="195"/>
        <end position="217"/>
    </location>
</feature>
<dbReference type="Gene3D" id="1.20.1420.30">
    <property type="entry name" value="NCX, central ion-binding region"/>
    <property type="match status" value="1"/>
</dbReference>
<evidence type="ECO:0000313" key="3">
    <source>
        <dbReference type="Proteomes" id="UP000680679"/>
    </source>
</evidence>
<evidence type="ECO:0000313" key="2">
    <source>
        <dbReference type="EMBL" id="BCU07018.1"/>
    </source>
</evidence>
<gene>
    <name evidence="2" type="ORF">Atep_16950</name>
</gene>
<sequence length="325" mass="34089">MPDWSLSLAVLILGLIGLVLGSVGVQGAIGASGCRFSPWQALVAMLPTMAVTLQAIGSDASTLGLGTIIGVHVLGVLLAIGHRSRLYLPCRLPSPLSPPPLPRGERVLAERVHRPWARAWSLVGAAGLVWGLALDGNLGRVDGGLLVLLCLLYLIWMRWVARTLASPGDDGETQTQAPAVDVGHRTRPARSLRRFWGLGAHLCVGLTLLAMGARVLAMGGLDLALVLGLEHWMLGLTLLAPASVLAGWMPILLAGRRPNDGASGRMTLSLAFDFNLVNLLGLVGLTALTAPGGLPFTRETLWVSWPLVILTSILAAAALICAEPA</sequence>
<name>A0ABN6GBJ7_9GAMM</name>
<accession>A0ABN6GBJ7</accession>
<keyword evidence="1" id="KW-1133">Transmembrane helix</keyword>
<feature type="transmembrane region" description="Helical" evidence="1">
    <location>
        <begin position="139"/>
        <end position="156"/>
    </location>
</feature>
<organism evidence="2 3">
    <name type="scientific">Allochromatium tepidum</name>
    <dbReference type="NCBI Taxonomy" id="553982"/>
    <lineage>
        <taxon>Bacteria</taxon>
        <taxon>Pseudomonadati</taxon>
        <taxon>Pseudomonadota</taxon>
        <taxon>Gammaproteobacteria</taxon>
        <taxon>Chromatiales</taxon>
        <taxon>Chromatiaceae</taxon>
        <taxon>Allochromatium</taxon>
    </lineage>
</organism>